<dbReference type="OrthoDB" id="6617542at2759"/>
<accession>A0A4Y2QS40</accession>
<evidence type="ECO:0000313" key="2">
    <source>
        <dbReference type="Proteomes" id="UP000499080"/>
    </source>
</evidence>
<proteinExistence type="predicted"/>
<dbReference type="AlphaFoldDB" id="A0A4Y2QS40"/>
<reference evidence="1 2" key="1">
    <citation type="journal article" date="2019" name="Sci. Rep.">
        <title>Orb-weaving spider Araneus ventricosus genome elucidates the spidroin gene catalogue.</title>
        <authorList>
            <person name="Kono N."/>
            <person name="Nakamura H."/>
            <person name="Ohtoshi R."/>
            <person name="Moran D.A.P."/>
            <person name="Shinohara A."/>
            <person name="Yoshida Y."/>
            <person name="Fujiwara M."/>
            <person name="Mori M."/>
            <person name="Tomita M."/>
            <person name="Arakawa K."/>
        </authorList>
    </citation>
    <scope>NUCLEOTIDE SEQUENCE [LARGE SCALE GENOMIC DNA]</scope>
</reference>
<name>A0A4Y2QS40_ARAVE</name>
<sequence>MSFSPFNCQFKIDRPSPENSPSRLCSGSMQKEECEEWMSIDEDIPAATTLTNLEICKAGCEQYQAIEVDDSDGDECVEEYPPTKAEMKQALDILKSGVQHR</sequence>
<keyword evidence="2" id="KW-1185">Reference proteome</keyword>
<dbReference type="EMBL" id="BGPR01014658">
    <property type="protein sequence ID" value="GBN66131.1"/>
    <property type="molecule type" value="Genomic_DNA"/>
</dbReference>
<comment type="caution">
    <text evidence="1">The sequence shown here is derived from an EMBL/GenBank/DDBJ whole genome shotgun (WGS) entry which is preliminary data.</text>
</comment>
<dbReference type="Proteomes" id="UP000499080">
    <property type="component" value="Unassembled WGS sequence"/>
</dbReference>
<protein>
    <submittedName>
        <fullName evidence="1">Uncharacterized protein</fullName>
    </submittedName>
</protein>
<evidence type="ECO:0000313" key="1">
    <source>
        <dbReference type="EMBL" id="GBN66131.1"/>
    </source>
</evidence>
<organism evidence="1 2">
    <name type="scientific">Araneus ventricosus</name>
    <name type="common">Orbweaver spider</name>
    <name type="synonym">Epeira ventricosa</name>
    <dbReference type="NCBI Taxonomy" id="182803"/>
    <lineage>
        <taxon>Eukaryota</taxon>
        <taxon>Metazoa</taxon>
        <taxon>Ecdysozoa</taxon>
        <taxon>Arthropoda</taxon>
        <taxon>Chelicerata</taxon>
        <taxon>Arachnida</taxon>
        <taxon>Araneae</taxon>
        <taxon>Araneomorphae</taxon>
        <taxon>Entelegynae</taxon>
        <taxon>Araneoidea</taxon>
        <taxon>Araneidae</taxon>
        <taxon>Araneus</taxon>
    </lineage>
</organism>
<gene>
    <name evidence="1" type="ORF">AVEN_215812_1</name>
</gene>